<dbReference type="Pfam" id="PF08385">
    <property type="entry name" value="DHC_N1"/>
    <property type="match status" value="1"/>
</dbReference>
<evidence type="ECO:0000313" key="2">
    <source>
        <dbReference type="Ensembl" id="ENSSOCP00000000706.1"/>
    </source>
</evidence>
<proteinExistence type="predicted"/>
<dbReference type="GO" id="GO:0051959">
    <property type="term" value="F:dynein light intermediate chain binding"/>
    <property type="evidence" value="ECO:0007669"/>
    <property type="project" value="InterPro"/>
</dbReference>
<organism evidence="2 3">
    <name type="scientific">Strix occidentalis caurina</name>
    <name type="common">northern spotted owl</name>
    <dbReference type="NCBI Taxonomy" id="311401"/>
    <lineage>
        <taxon>Eukaryota</taxon>
        <taxon>Metazoa</taxon>
        <taxon>Chordata</taxon>
        <taxon>Craniata</taxon>
        <taxon>Vertebrata</taxon>
        <taxon>Euteleostomi</taxon>
        <taxon>Archelosauria</taxon>
        <taxon>Archosauria</taxon>
        <taxon>Dinosauria</taxon>
        <taxon>Saurischia</taxon>
        <taxon>Theropoda</taxon>
        <taxon>Coelurosauria</taxon>
        <taxon>Aves</taxon>
        <taxon>Neognathae</taxon>
        <taxon>Neoaves</taxon>
        <taxon>Telluraves</taxon>
        <taxon>Strigiformes</taxon>
        <taxon>Strigidae</taxon>
        <taxon>Strix</taxon>
    </lineage>
</organism>
<dbReference type="Proteomes" id="UP000694551">
    <property type="component" value="Unplaced"/>
</dbReference>
<keyword evidence="3" id="KW-1185">Reference proteome</keyword>
<dbReference type="PANTHER" id="PTHR46961">
    <property type="entry name" value="DYNEIN HEAVY CHAIN 1, AXONEMAL-LIKE PROTEIN"/>
    <property type="match status" value="1"/>
</dbReference>
<evidence type="ECO:0000259" key="1">
    <source>
        <dbReference type="Pfam" id="PF08385"/>
    </source>
</evidence>
<name>A0A8D0EHN6_STROC</name>
<evidence type="ECO:0000313" key="3">
    <source>
        <dbReference type="Proteomes" id="UP000694551"/>
    </source>
</evidence>
<protein>
    <recommendedName>
        <fullName evidence="1">Dynein heavy chain tail domain-containing protein</fullName>
    </recommendedName>
</protein>
<dbReference type="PANTHER" id="PTHR46961:SF16">
    <property type="entry name" value="DYNEIN AXONEMAL HEAVY CHAIN 17-RELATED"/>
    <property type="match status" value="1"/>
</dbReference>
<feature type="domain" description="Dynein heavy chain tail" evidence="1">
    <location>
        <begin position="163"/>
        <end position="250"/>
    </location>
</feature>
<dbReference type="GO" id="GO:0007018">
    <property type="term" value="P:microtubule-based movement"/>
    <property type="evidence" value="ECO:0007669"/>
    <property type="project" value="InterPro"/>
</dbReference>
<dbReference type="GO" id="GO:0045505">
    <property type="term" value="F:dynein intermediate chain binding"/>
    <property type="evidence" value="ECO:0007669"/>
    <property type="project" value="InterPro"/>
</dbReference>
<sequence length="286" mass="31860">MPDLPLAKAEPISDSGCTSAMMYLIKKGNLGEGVVREIPMRTLRSVEERRGGVHWSRDSPAARGELPTLAVATGWSQSGASPGQVTDTVIVPILTNQKNHQGWPRVVSQDIIRHVHSLKSTVFMVVGQVRGKTLLPLPAGSEGIEDIDLENEKSLELIDKSLVHATESAIIDWSYQIQGVLKKESSEPLLQGSNPNPKVELEFWKNRCDDLECIYNQLRTKKVRNMMEMLEKVESSYVPAFKDMLMDVEAGEMLRQLPHSADFCVMQIHLGFVHSLVFLTASSVWL</sequence>
<dbReference type="GO" id="GO:0030286">
    <property type="term" value="C:dynein complex"/>
    <property type="evidence" value="ECO:0007669"/>
    <property type="project" value="InterPro"/>
</dbReference>
<dbReference type="InterPro" id="IPR013594">
    <property type="entry name" value="Dynein_heavy_tail"/>
</dbReference>
<reference evidence="2" key="2">
    <citation type="submission" date="2025-09" db="UniProtKB">
        <authorList>
            <consortium name="Ensembl"/>
        </authorList>
    </citation>
    <scope>IDENTIFICATION</scope>
</reference>
<dbReference type="InterPro" id="IPR026983">
    <property type="entry name" value="DHC"/>
</dbReference>
<dbReference type="AlphaFoldDB" id="A0A8D0EHN6"/>
<accession>A0A8D0EHN6</accession>
<reference evidence="2" key="1">
    <citation type="submission" date="2025-08" db="UniProtKB">
        <authorList>
            <consortium name="Ensembl"/>
        </authorList>
    </citation>
    <scope>IDENTIFICATION</scope>
</reference>
<dbReference type="Ensembl" id="ENSSOCT00000000722.1">
    <property type="protein sequence ID" value="ENSSOCP00000000706.1"/>
    <property type="gene ID" value="ENSSOCG00000000568.1"/>
</dbReference>